<evidence type="ECO:0000313" key="3">
    <source>
        <dbReference type="EMBL" id="TQL39492.1"/>
    </source>
</evidence>
<name>A0A542XUL2_SALAC</name>
<comment type="caution">
    <text evidence="3">The sequence shown here is derived from an EMBL/GenBank/DDBJ whole genome shotgun (WGS) entry which is preliminary data.</text>
</comment>
<evidence type="ECO:0000256" key="1">
    <source>
        <dbReference type="SAM" id="MobiDB-lite"/>
    </source>
</evidence>
<feature type="compositionally biased region" description="Gly residues" evidence="1">
    <location>
        <begin position="115"/>
        <end position="125"/>
    </location>
</feature>
<dbReference type="Proteomes" id="UP000315983">
    <property type="component" value="Unassembled WGS sequence"/>
</dbReference>
<gene>
    <name evidence="3" type="ORF">FB564_4747</name>
</gene>
<protein>
    <recommendedName>
        <fullName evidence="5">Polymorphic outer membrane protein</fullName>
    </recommendedName>
</protein>
<evidence type="ECO:0000256" key="2">
    <source>
        <dbReference type="SAM" id="Phobius"/>
    </source>
</evidence>
<feature type="transmembrane region" description="Helical" evidence="2">
    <location>
        <begin position="26"/>
        <end position="46"/>
    </location>
</feature>
<organism evidence="3 4">
    <name type="scientific">Salinispora arenicola</name>
    <dbReference type="NCBI Taxonomy" id="168697"/>
    <lineage>
        <taxon>Bacteria</taxon>
        <taxon>Bacillati</taxon>
        <taxon>Actinomycetota</taxon>
        <taxon>Actinomycetes</taxon>
        <taxon>Micromonosporales</taxon>
        <taxon>Micromonosporaceae</taxon>
        <taxon>Salinispora</taxon>
    </lineage>
</organism>
<reference evidence="3 4" key="1">
    <citation type="submission" date="2019-06" db="EMBL/GenBank/DDBJ databases">
        <title>Sequencing the genomes of 1000 actinobacteria strains.</title>
        <authorList>
            <person name="Klenk H.-P."/>
        </authorList>
    </citation>
    <scope>NUCLEOTIDE SEQUENCE [LARGE SCALE GENOMIC DNA]</scope>
    <source>
        <strain evidence="3 4">DSM 44819</strain>
    </source>
</reference>
<dbReference type="PANTHER" id="PTHR11319:SF35">
    <property type="entry name" value="OUTER MEMBRANE PROTEIN PMPC-RELATED"/>
    <property type="match status" value="1"/>
</dbReference>
<dbReference type="PANTHER" id="PTHR11319">
    <property type="entry name" value="G PROTEIN-COUPLED RECEPTOR-RELATED"/>
    <property type="match status" value="1"/>
</dbReference>
<evidence type="ECO:0000313" key="4">
    <source>
        <dbReference type="Proteomes" id="UP000315983"/>
    </source>
</evidence>
<dbReference type="AlphaFoldDB" id="A0A542XUL2"/>
<proteinExistence type="predicted"/>
<feature type="region of interest" description="Disordered" evidence="1">
    <location>
        <begin position="56"/>
        <end position="139"/>
    </location>
</feature>
<keyword evidence="2" id="KW-1133">Transmembrane helix</keyword>
<dbReference type="InterPro" id="IPR011050">
    <property type="entry name" value="Pectin_lyase_fold/virulence"/>
</dbReference>
<sequence>MSYREHNRGHEWDRCGGGLLRPRWRWWVVGLAGMTGLALTVVGGVATPAVNAGGRVLTSVEEQPGESAGDRPGGGHRDDGESTRGKATREQSPREDKGQGNAAEGRSSGGDEGKGVQGKGKGVVEGMGEARGRKGGKRQGVPVACDVGRLIAAISAGNARGGAVLDLAKGCTYLLTADLGGAGLPVITAPITLNGGKHTTLKRAAGVDQFRILTVDTGGELTLNHLTVTGGQTTENGGAILVNAGGALTLDHTKIVRNISAQGGGGIRNAGTVTSKHSRIERNIASENGGGILSTGMLRMHSSAVDGNVATNGGGISSTGTVTAARSEITGNRATSVVGGGLLVTGGTASVTDSRVVRNSSNTEGGGVVAITSQITLHRVVIADNAARSGGGGLIVGASSAVVRKGVIKGNTANTDGGGVFNAGELSLFDTHVHSNRAGRGAGIYNDALGALILYDSTIKKNIAVAEGGGIFNEAAGTVDLNTATGTIVIKNRPDNCVNVAGCPG</sequence>
<keyword evidence="2" id="KW-0472">Membrane</keyword>
<dbReference type="EMBL" id="VFOL01000001">
    <property type="protein sequence ID" value="TQL39492.1"/>
    <property type="molecule type" value="Genomic_DNA"/>
</dbReference>
<keyword evidence="2" id="KW-0812">Transmembrane</keyword>
<feature type="compositionally biased region" description="Basic and acidic residues" evidence="1">
    <location>
        <begin position="73"/>
        <end position="98"/>
    </location>
</feature>
<dbReference type="SUPFAM" id="SSF51126">
    <property type="entry name" value="Pectin lyase-like"/>
    <property type="match status" value="1"/>
</dbReference>
<evidence type="ECO:0008006" key="5">
    <source>
        <dbReference type="Google" id="ProtNLM"/>
    </source>
</evidence>
<accession>A0A542XUL2</accession>